<sequence length="157" mass="17148">MRSAYTFMVCLAAAALISFAPPAASAAKDTIATSPGTVSAISVPAVQLKHWKNSTIQERRAFLMGFVAMLEMEHAWQGKNELPISQSTVSTWVRGLSGVSIPEIDNAVNDYVVANPKAMEMTVIETLGRLYVRPKLSKNEREDAAKRYDVLKASFAQ</sequence>
<dbReference type="EMBL" id="FLUQ01000001">
    <property type="protein sequence ID" value="SBV99475.1"/>
    <property type="molecule type" value="Genomic_DNA"/>
</dbReference>
<name>A0A212JJM6_9DELT</name>
<gene>
    <name evidence="2" type="ORF">KL86DPRO_11599</name>
</gene>
<protein>
    <submittedName>
        <fullName evidence="2">Uncharacterized protein</fullName>
    </submittedName>
</protein>
<accession>A0A212JJM6</accession>
<feature type="signal peptide" evidence="1">
    <location>
        <begin position="1"/>
        <end position="26"/>
    </location>
</feature>
<organism evidence="2">
    <name type="scientific">uncultured delta proteobacterium</name>
    <dbReference type="NCBI Taxonomy" id="34034"/>
    <lineage>
        <taxon>Bacteria</taxon>
        <taxon>Deltaproteobacteria</taxon>
        <taxon>environmental samples</taxon>
    </lineage>
</organism>
<keyword evidence="1" id="KW-0732">Signal</keyword>
<evidence type="ECO:0000313" key="2">
    <source>
        <dbReference type="EMBL" id="SBV99475.1"/>
    </source>
</evidence>
<proteinExistence type="predicted"/>
<reference evidence="2" key="1">
    <citation type="submission" date="2016-04" db="EMBL/GenBank/DDBJ databases">
        <authorList>
            <person name="Evans L.H."/>
            <person name="Alamgir A."/>
            <person name="Owens N."/>
            <person name="Weber N.D."/>
            <person name="Virtaneva K."/>
            <person name="Barbian K."/>
            <person name="Babar A."/>
            <person name="Rosenke K."/>
        </authorList>
    </citation>
    <scope>NUCLEOTIDE SEQUENCE</scope>
    <source>
        <strain evidence="2">86</strain>
    </source>
</reference>
<dbReference type="AlphaFoldDB" id="A0A212JJM6"/>
<evidence type="ECO:0000256" key="1">
    <source>
        <dbReference type="SAM" id="SignalP"/>
    </source>
</evidence>
<feature type="chain" id="PRO_5013392805" evidence="1">
    <location>
        <begin position="27"/>
        <end position="157"/>
    </location>
</feature>